<name>A0A1I7K8S2_9BURK</name>
<evidence type="ECO:0000313" key="2">
    <source>
        <dbReference type="EMBL" id="SFU93762.1"/>
    </source>
</evidence>
<dbReference type="EMBL" id="FPBX01000040">
    <property type="protein sequence ID" value="SFU93762.1"/>
    <property type="molecule type" value="Genomic_DNA"/>
</dbReference>
<feature type="region of interest" description="Disordered" evidence="1">
    <location>
        <begin position="92"/>
        <end position="118"/>
    </location>
</feature>
<protein>
    <submittedName>
        <fullName evidence="2">Uncharacterized protein</fullName>
    </submittedName>
</protein>
<dbReference type="OrthoDB" id="6195523at2"/>
<dbReference type="AlphaFoldDB" id="A0A1I7K8S2"/>
<reference evidence="2 3" key="1">
    <citation type="submission" date="2016-10" db="EMBL/GenBank/DDBJ databases">
        <authorList>
            <person name="de Groot N.N."/>
        </authorList>
    </citation>
    <scope>NUCLEOTIDE SEQUENCE [LARGE SCALE GENOMIC DNA]</scope>
    <source>
        <strain evidence="2 3">R-24608</strain>
    </source>
</reference>
<proteinExistence type="predicted"/>
<evidence type="ECO:0000256" key="1">
    <source>
        <dbReference type="SAM" id="MobiDB-lite"/>
    </source>
</evidence>
<gene>
    <name evidence="2" type="ORF">SAMN04489707_104028</name>
</gene>
<organism evidence="2 3">
    <name type="scientific">Paenacidovorax caeni</name>
    <dbReference type="NCBI Taxonomy" id="343013"/>
    <lineage>
        <taxon>Bacteria</taxon>
        <taxon>Pseudomonadati</taxon>
        <taxon>Pseudomonadota</taxon>
        <taxon>Betaproteobacteria</taxon>
        <taxon>Burkholderiales</taxon>
        <taxon>Comamonadaceae</taxon>
        <taxon>Paenacidovorax</taxon>
    </lineage>
</organism>
<dbReference type="RefSeq" id="WP_054257512.1">
    <property type="nucleotide sequence ID" value="NZ_CYIG01000043.1"/>
</dbReference>
<evidence type="ECO:0000313" key="3">
    <source>
        <dbReference type="Proteomes" id="UP000183656"/>
    </source>
</evidence>
<dbReference type="Proteomes" id="UP000183656">
    <property type="component" value="Unassembled WGS sequence"/>
</dbReference>
<sequence length="173" mass="19395">MSAPGIDPRVLDALQSASSLELFQLSTLIERLLADPRRIIAVRKDMHLGQTVRFVDWRDGSLRQGKVVAMRETQVTMQDLQERKEWKLPYAAIEPPQPDPAAHPQAVAPEPPAAPRPTRNDFRCGEKVAFEDKYLQTVVGTIVRINSRTATIDPGDGTHWRVGFALLRHVVDV</sequence>
<accession>A0A1I7K8S2</accession>
<keyword evidence="3" id="KW-1185">Reference proteome</keyword>